<feature type="domain" description="TNase-like" evidence="1">
    <location>
        <begin position="41"/>
        <end position="165"/>
    </location>
</feature>
<dbReference type="EMBL" id="DSZT01000051">
    <property type="protein sequence ID" value="HGU41612.1"/>
    <property type="molecule type" value="Genomic_DNA"/>
</dbReference>
<dbReference type="PROSITE" id="PS51257">
    <property type="entry name" value="PROKAR_LIPOPROTEIN"/>
    <property type="match status" value="1"/>
</dbReference>
<comment type="caution">
    <text evidence="2">The sequence shown here is derived from an EMBL/GenBank/DDBJ whole genome shotgun (WGS) entry which is preliminary data.</text>
</comment>
<name>A0A7C4W5F4_FERPE</name>
<gene>
    <name evidence="2" type="ORF">ENT72_01620</name>
</gene>
<dbReference type="Gene3D" id="2.40.50.90">
    <property type="match status" value="1"/>
</dbReference>
<dbReference type="Pfam" id="PF00565">
    <property type="entry name" value="SNase"/>
    <property type="match status" value="1"/>
</dbReference>
<reference evidence="2" key="1">
    <citation type="journal article" date="2020" name="mSystems">
        <title>Genome- and Community-Level Interaction Insights into Carbon Utilization and Element Cycling Functions of Hydrothermarchaeota in Hydrothermal Sediment.</title>
        <authorList>
            <person name="Zhou Z."/>
            <person name="Liu Y."/>
            <person name="Xu W."/>
            <person name="Pan J."/>
            <person name="Luo Z.H."/>
            <person name="Li M."/>
        </authorList>
    </citation>
    <scope>NUCLEOTIDE SEQUENCE [LARGE SCALE GENOMIC DNA]</scope>
    <source>
        <strain evidence="2">SpSt-604</strain>
    </source>
</reference>
<organism evidence="2">
    <name type="scientific">Fervidobacterium pennivorans</name>
    <dbReference type="NCBI Taxonomy" id="93466"/>
    <lineage>
        <taxon>Bacteria</taxon>
        <taxon>Thermotogati</taxon>
        <taxon>Thermotogota</taxon>
        <taxon>Thermotogae</taxon>
        <taxon>Thermotogales</taxon>
        <taxon>Fervidobacteriaceae</taxon>
        <taxon>Fervidobacterium</taxon>
    </lineage>
</organism>
<protein>
    <submittedName>
        <fullName evidence="2">Thermonuclease</fullName>
    </submittedName>
</protein>
<dbReference type="InterPro" id="IPR016071">
    <property type="entry name" value="Staphylococal_nuclease_OB-fold"/>
</dbReference>
<dbReference type="SUPFAM" id="SSF50199">
    <property type="entry name" value="Staphylococcal nuclease"/>
    <property type="match status" value="1"/>
</dbReference>
<dbReference type="InterPro" id="IPR035437">
    <property type="entry name" value="SNase_OB-fold_sf"/>
</dbReference>
<dbReference type="SMART" id="SM00318">
    <property type="entry name" value="SNc"/>
    <property type="match status" value="1"/>
</dbReference>
<evidence type="ECO:0000313" key="2">
    <source>
        <dbReference type="EMBL" id="HGU41612.1"/>
    </source>
</evidence>
<accession>A0A7C4W5F4</accession>
<sequence length="266" mass="30514">MVFRKSKTNAVYFLVIAVSLILTLTLSSCSPQETALSGVEVLDGDTLRVSGQSFRIVGIDAPEVHEGDKPVGEYGQDAKNYLYWFASNFELSYEQKGKDSYGRILVYLFGKDRQTDAKYLYEASLTENGYARPLIYDSTSVPNYTKAIVDAYKRAYENRRGIFSKYDNAPVIDKTKASQLSSYKGKIVWLEMDVNNVIFSNDTYYVYSDFALVKIRSGEYNNLFNGYNLYGLKGRKVRFYGELWYDSYEGKYMIMLRAPFEIKIVN</sequence>
<dbReference type="PROSITE" id="PS50830">
    <property type="entry name" value="TNASE_3"/>
    <property type="match status" value="1"/>
</dbReference>
<evidence type="ECO:0000259" key="1">
    <source>
        <dbReference type="PROSITE" id="PS50830"/>
    </source>
</evidence>
<proteinExistence type="predicted"/>
<dbReference type="AlphaFoldDB" id="A0A7C4W5F4"/>